<name>A0A8T0IG24_CERPU</name>
<accession>A0A8T0IG24</accession>
<evidence type="ECO:0000313" key="3">
    <source>
        <dbReference type="Proteomes" id="UP000822688"/>
    </source>
</evidence>
<dbReference type="AlphaFoldDB" id="A0A8T0IG24"/>
<keyword evidence="3" id="KW-1185">Reference proteome</keyword>
<dbReference type="Proteomes" id="UP000822688">
    <property type="component" value="Chromosome 3"/>
</dbReference>
<proteinExistence type="predicted"/>
<comment type="caution">
    <text evidence="2">The sequence shown here is derived from an EMBL/GenBank/DDBJ whole genome shotgun (WGS) entry which is preliminary data.</text>
</comment>
<organism evidence="2 3">
    <name type="scientific">Ceratodon purpureus</name>
    <name type="common">Fire moss</name>
    <name type="synonym">Dicranum purpureum</name>
    <dbReference type="NCBI Taxonomy" id="3225"/>
    <lineage>
        <taxon>Eukaryota</taxon>
        <taxon>Viridiplantae</taxon>
        <taxon>Streptophyta</taxon>
        <taxon>Embryophyta</taxon>
        <taxon>Bryophyta</taxon>
        <taxon>Bryophytina</taxon>
        <taxon>Bryopsida</taxon>
        <taxon>Dicranidae</taxon>
        <taxon>Pseudoditrichales</taxon>
        <taxon>Ditrichaceae</taxon>
        <taxon>Ceratodon</taxon>
    </lineage>
</organism>
<feature type="region of interest" description="Disordered" evidence="1">
    <location>
        <begin position="1"/>
        <end position="24"/>
    </location>
</feature>
<sequence length="190" mass="21518">MVSEDFPPLGSSASWQERMEKQMGEMKKRMGEMEKQMGEMEKQMGGMEKELSDQKELLFGFCEREIIIIAGEILKWSVKKQGESDGEGLHFFDSSQAVQQMVFLCCVAVGEYGLNPGSDSVREFKELSRGVIKARNATAHCLSLESLEARIQGCKLAIKKWPELDVLHPTQVKIISKYNMFKALLPESFQ</sequence>
<gene>
    <name evidence="2" type="ORF">KC19_3G014400</name>
</gene>
<reference evidence="2" key="1">
    <citation type="submission" date="2020-06" db="EMBL/GenBank/DDBJ databases">
        <title>WGS assembly of Ceratodon purpureus strain R40.</title>
        <authorList>
            <person name="Carey S.B."/>
            <person name="Jenkins J."/>
            <person name="Shu S."/>
            <person name="Lovell J.T."/>
            <person name="Sreedasyam A."/>
            <person name="Maumus F."/>
            <person name="Tiley G.P."/>
            <person name="Fernandez-Pozo N."/>
            <person name="Barry K."/>
            <person name="Chen C."/>
            <person name="Wang M."/>
            <person name="Lipzen A."/>
            <person name="Daum C."/>
            <person name="Saski C.A."/>
            <person name="Payton A.C."/>
            <person name="Mcbreen J.C."/>
            <person name="Conrad R.E."/>
            <person name="Kollar L.M."/>
            <person name="Olsson S."/>
            <person name="Huttunen S."/>
            <person name="Landis J.B."/>
            <person name="Wickett N.J."/>
            <person name="Johnson M.G."/>
            <person name="Rensing S.A."/>
            <person name="Grimwood J."/>
            <person name="Schmutz J."/>
            <person name="Mcdaniel S.F."/>
        </authorList>
    </citation>
    <scope>NUCLEOTIDE SEQUENCE</scope>
    <source>
        <strain evidence="2">R40</strain>
    </source>
</reference>
<evidence type="ECO:0000313" key="2">
    <source>
        <dbReference type="EMBL" id="KAG0581851.1"/>
    </source>
</evidence>
<evidence type="ECO:0000256" key="1">
    <source>
        <dbReference type="SAM" id="MobiDB-lite"/>
    </source>
</evidence>
<dbReference type="EMBL" id="CM026423">
    <property type="protein sequence ID" value="KAG0581851.1"/>
    <property type="molecule type" value="Genomic_DNA"/>
</dbReference>
<protein>
    <submittedName>
        <fullName evidence="2">Uncharacterized protein</fullName>
    </submittedName>
</protein>